<dbReference type="HOGENOM" id="CLU_1685810_0_0_12"/>
<gene>
    <name evidence="1" type="ordered locus">Turpa_2792</name>
</gene>
<sequence length="156" mass="18133">MKTVKFSALFIFSIGLMCAEDMTVKLLSLTWRGNPEIQIDLQIPLKWEISGTMARDEKSKKRVELSVSEDFNDSEIRGKKIIYKNAYDKEFEIITIMEKNDAETGTGVVSGTVYECYVIHNRKKVQLIHFFDWQGAPSNKKLYIEMMKNIKIRKAR</sequence>
<organism evidence="1 2">
    <name type="scientific">Turneriella parva (strain ATCC BAA-1111 / DSM 21527 / NCTC 11395 / H)</name>
    <name type="common">Leptospira parva</name>
    <dbReference type="NCBI Taxonomy" id="869212"/>
    <lineage>
        <taxon>Bacteria</taxon>
        <taxon>Pseudomonadati</taxon>
        <taxon>Spirochaetota</taxon>
        <taxon>Spirochaetia</taxon>
        <taxon>Leptospirales</taxon>
        <taxon>Leptospiraceae</taxon>
        <taxon>Turneriella</taxon>
    </lineage>
</organism>
<keyword evidence="2" id="KW-1185">Reference proteome</keyword>
<dbReference type="STRING" id="869212.Turpa_2792"/>
<name>I4B824_TURPD</name>
<dbReference type="Proteomes" id="UP000006048">
    <property type="component" value="Chromosome"/>
</dbReference>
<protein>
    <submittedName>
        <fullName evidence="1">Uncharacterized protein</fullName>
    </submittedName>
</protein>
<dbReference type="KEGG" id="tpx:Turpa_2792"/>
<evidence type="ECO:0000313" key="1">
    <source>
        <dbReference type="EMBL" id="AFM13431.1"/>
    </source>
</evidence>
<dbReference type="AlphaFoldDB" id="I4B824"/>
<proteinExistence type="predicted"/>
<evidence type="ECO:0000313" key="2">
    <source>
        <dbReference type="Proteomes" id="UP000006048"/>
    </source>
</evidence>
<dbReference type="RefSeq" id="WP_014803933.1">
    <property type="nucleotide sequence ID" value="NC_018020.1"/>
</dbReference>
<dbReference type="EMBL" id="CP002959">
    <property type="protein sequence ID" value="AFM13431.1"/>
    <property type="molecule type" value="Genomic_DNA"/>
</dbReference>
<accession>I4B824</accession>
<reference evidence="1 2" key="1">
    <citation type="submission" date="2012-06" db="EMBL/GenBank/DDBJ databases">
        <title>The complete chromosome of genome of Turneriella parva DSM 21527.</title>
        <authorList>
            <consortium name="US DOE Joint Genome Institute (JGI-PGF)"/>
            <person name="Lucas S."/>
            <person name="Han J."/>
            <person name="Lapidus A."/>
            <person name="Bruce D."/>
            <person name="Goodwin L."/>
            <person name="Pitluck S."/>
            <person name="Peters L."/>
            <person name="Kyrpides N."/>
            <person name="Mavromatis K."/>
            <person name="Ivanova N."/>
            <person name="Mikhailova N."/>
            <person name="Chertkov O."/>
            <person name="Detter J.C."/>
            <person name="Tapia R."/>
            <person name="Han C."/>
            <person name="Land M."/>
            <person name="Hauser L."/>
            <person name="Markowitz V."/>
            <person name="Cheng J.-F."/>
            <person name="Hugenholtz P."/>
            <person name="Woyke T."/>
            <person name="Wu D."/>
            <person name="Gronow S."/>
            <person name="Wellnitz S."/>
            <person name="Brambilla E."/>
            <person name="Klenk H.-P."/>
            <person name="Eisen J.A."/>
        </authorList>
    </citation>
    <scope>NUCLEOTIDE SEQUENCE [LARGE SCALE GENOMIC DNA]</scope>
    <source>
        <strain evidence="2">ATCC BAA-1111 / DSM 21527 / NCTC 11395 / H</strain>
    </source>
</reference>